<name>A0A3B0SJH6_9ZZZZ</name>
<sequence length="163" mass="17051">MGESVLPLPERIDTPPEEHLVARAIGLDVAAVLRYQIAVLDREDRLESGSGEWKTSFTADRAARNDAVRQSVLRTLQMAVDGSYFPILSALATEGHLRTGDLAGQCGLGQLTLQERIADLVSAGLATKVPEADQVAITGAGAAVVDLVGSAVGVAVRHVGEPS</sequence>
<dbReference type="InterPro" id="IPR036390">
    <property type="entry name" value="WH_DNA-bd_sf"/>
</dbReference>
<evidence type="ECO:0000313" key="1">
    <source>
        <dbReference type="EMBL" id="VAV95065.1"/>
    </source>
</evidence>
<protein>
    <recommendedName>
        <fullName evidence="2">HTH marR-type domain-containing protein</fullName>
    </recommendedName>
</protein>
<dbReference type="Gene3D" id="1.10.10.10">
    <property type="entry name" value="Winged helix-like DNA-binding domain superfamily/Winged helix DNA-binding domain"/>
    <property type="match status" value="1"/>
</dbReference>
<dbReference type="InterPro" id="IPR036388">
    <property type="entry name" value="WH-like_DNA-bd_sf"/>
</dbReference>
<dbReference type="SUPFAM" id="SSF46785">
    <property type="entry name" value="Winged helix' DNA-binding domain"/>
    <property type="match status" value="1"/>
</dbReference>
<dbReference type="EMBL" id="UOEK01000070">
    <property type="protein sequence ID" value="VAV95065.1"/>
    <property type="molecule type" value="Genomic_DNA"/>
</dbReference>
<gene>
    <name evidence="1" type="ORF">MNBD_ACTINO02-587</name>
</gene>
<reference evidence="1" key="1">
    <citation type="submission" date="2018-06" db="EMBL/GenBank/DDBJ databases">
        <authorList>
            <person name="Zhirakovskaya E."/>
        </authorList>
    </citation>
    <scope>NUCLEOTIDE SEQUENCE</scope>
</reference>
<evidence type="ECO:0008006" key="2">
    <source>
        <dbReference type="Google" id="ProtNLM"/>
    </source>
</evidence>
<proteinExistence type="predicted"/>
<organism evidence="1">
    <name type="scientific">hydrothermal vent metagenome</name>
    <dbReference type="NCBI Taxonomy" id="652676"/>
    <lineage>
        <taxon>unclassified sequences</taxon>
        <taxon>metagenomes</taxon>
        <taxon>ecological metagenomes</taxon>
    </lineage>
</organism>
<accession>A0A3B0SJH6</accession>
<dbReference type="AlphaFoldDB" id="A0A3B0SJH6"/>